<organism evidence="1 2">
    <name type="scientific">Parasponia andersonii</name>
    <name type="common">Sponia andersonii</name>
    <dbReference type="NCBI Taxonomy" id="3476"/>
    <lineage>
        <taxon>Eukaryota</taxon>
        <taxon>Viridiplantae</taxon>
        <taxon>Streptophyta</taxon>
        <taxon>Embryophyta</taxon>
        <taxon>Tracheophyta</taxon>
        <taxon>Spermatophyta</taxon>
        <taxon>Magnoliopsida</taxon>
        <taxon>eudicotyledons</taxon>
        <taxon>Gunneridae</taxon>
        <taxon>Pentapetalae</taxon>
        <taxon>rosids</taxon>
        <taxon>fabids</taxon>
        <taxon>Rosales</taxon>
        <taxon>Cannabaceae</taxon>
        <taxon>Parasponia</taxon>
    </lineage>
</organism>
<comment type="caution">
    <text evidence="1">The sequence shown here is derived from an EMBL/GenBank/DDBJ whole genome shotgun (WGS) entry which is preliminary data.</text>
</comment>
<dbReference type="EMBL" id="JXTB01000214">
    <property type="protein sequence ID" value="PON52816.1"/>
    <property type="molecule type" value="Genomic_DNA"/>
</dbReference>
<evidence type="ECO:0000313" key="1">
    <source>
        <dbReference type="EMBL" id="PON52816.1"/>
    </source>
</evidence>
<name>A0A2P5BVK7_PARAD</name>
<sequence>MKLSCHPLLPPLRNSLSGPMFGSTSIKIHDDDVESAKGCKDQRLLCLEGRTCHLLGDNHKWFFLELANSSSPSTIVEHFKETATSETPSKSPKVLTPSISLSKAHNEEAKETISFMPSTKHNDLSKEITTLLTPNSCSLETITPSPLACLSPLRSPSVSQIIRIYCCDKLTYECVSRLVSVCSN</sequence>
<gene>
    <name evidence="1" type="ORF">PanWU01x14_206580</name>
</gene>
<reference evidence="2" key="1">
    <citation type="submission" date="2016-06" db="EMBL/GenBank/DDBJ databases">
        <title>Parallel loss of symbiosis genes in relatives of nitrogen-fixing non-legume Parasponia.</title>
        <authorList>
            <person name="Van Velzen R."/>
            <person name="Holmer R."/>
            <person name="Bu F."/>
            <person name="Rutten L."/>
            <person name="Van Zeijl A."/>
            <person name="Liu W."/>
            <person name="Santuari L."/>
            <person name="Cao Q."/>
            <person name="Sharma T."/>
            <person name="Shen D."/>
            <person name="Roswanjaya Y."/>
            <person name="Wardhani T."/>
            <person name="Kalhor M.S."/>
            <person name="Jansen J."/>
            <person name="Van den Hoogen J."/>
            <person name="Gungor B."/>
            <person name="Hartog M."/>
            <person name="Hontelez J."/>
            <person name="Verver J."/>
            <person name="Yang W.-C."/>
            <person name="Schijlen E."/>
            <person name="Repin R."/>
            <person name="Schilthuizen M."/>
            <person name="Schranz E."/>
            <person name="Heidstra R."/>
            <person name="Miyata K."/>
            <person name="Fedorova E."/>
            <person name="Kohlen W."/>
            <person name="Bisseling T."/>
            <person name="Smit S."/>
            <person name="Geurts R."/>
        </authorList>
    </citation>
    <scope>NUCLEOTIDE SEQUENCE [LARGE SCALE GENOMIC DNA]</scope>
    <source>
        <strain evidence="2">cv. WU1-14</strain>
    </source>
</reference>
<evidence type="ECO:0000313" key="2">
    <source>
        <dbReference type="Proteomes" id="UP000237105"/>
    </source>
</evidence>
<dbReference type="Proteomes" id="UP000237105">
    <property type="component" value="Unassembled WGS sequence"/>
</dbReference>
<dbReference type="AlphaFoldDB" id="A0A2P5BVK7"/>
<proteinExistence type="predicted"/>
<protein>
    <submittedName>
        <fullName evidence="1">Uncharacterized protein</fullName>
    </submittedName>
</protein>
<accession>A0A2P5BVK7</accession>
<keyword evidence="2" id="KW-1185">Reference proteome</keyword>